<evidence type="ECO:0000259" key="2">
    <source>
        <dbReference type="Pfam" id="PF13439"/>
    </source>
</evidence>
<dbReference type="PANTHER" id="PTHR12526:SF636">
    <property type="entry name" value="BLL3647 PROTEIN"/>
    <property type="match status" value="1"/>
</dbReference>
<dbReference type="SUPFAM" id="SSF53756">
    <property type="entry name" value="UDP-Glycosyltransferase/glycogen phosphorylase"/>
    <property type="match status" value="1"/>
</dbReference>
<feature type="domain" description="Glycosyl transferase family 1" evidence="1">
    <location>
        <begin position="180"/>
        <end position="333"/>
    </location>
</feature>
<dbReference type="Pfam" id="PF13439">
    <property type="entry name" value="Glyco_transf_4"/>
    <property type="match status" value="1"/>
</dbReference>
<dbReference type="Gene3D" id="3.40.50.2000">
    <property type="entry name" value="Glycogen Phosphorylase B"/>
    <property type="match status" value="2"/>
</dbReference>
<dbReference type="EC" id="2.4.1.-" evidence="3"/>
<keyword evidence="3" id="KW-0328">Glycosyltransferase</keyword>
<sequence>MSGPCRLVLLLQDLCYGGTQRHALELARGIDRARFAPELWSLCKGADFAPEAAAAGIPVQWITDQRSVSFRSVLALRAAILRERPAVLMPLTAVPNIWGRLWGRLAGLPLVLGTVRGGGNIKRQHERFLAPLAGHHITNTQALKDALLKLGRPDHAVTVIRNGVDTDRFSPDPDGIGPVRKVVLCVARFVDDKDHPTLLAAFERLHARMPDAELWLVGDGPLKGRFEFAARRLECGRNIRVFPGGPNLVPFYRQASVLALSSLREGLPNVVLEAMACGVPVAATAVGGIPEVVEEERTGRLSPAGDPEGLARNLERLLADEETRERMGRAARARAVEDFSLRSMVARHEELLDRLRQP</sequence>
<accession>A0A6V8M1B5</accession>
<proteinExistence type="predicted"/>
<evidence type="ECO:0000259" key="1">
    <source>
        <dbReference type="Pfam" id="PF00534"/>
    </source>
</evidence>
<organism evidence="3 4">
    <name type="scientific">Fundidesulfovibrio magnetotacticus</name>
    <dbReference type="NCBI Taxonomy" id="2730080"/>
    <lineage>
        <taxon>Bacteria</taxon>
        <taxon>Pseudomonadati</taxon>
        <taxon>Thermodesulfobacteriota</taxon>
        <taxon>Desulfovibrionia</taxon>
        <taxon>Desulfovibrionales</taxon>
        <taxon>Desulfovibrionaceae</taxon>
        <taxon>Fundidesulfovibrio</taxon>
    </lineage>
</organism>
<evidence type="ECO:0000313" key="4">
    <source>
        <dbReference type="Proteomes" id="UP000494245"/>
    </source>
</evidence>
<protein>
    <submittedName>
        <fullName evidence="3">N-acetyl-alpha-D-glucosaminyl L-malate synthase</fullName>
        <ecNumber evidence="3">2.4.1.-</ecNumber>
    </submittedName>
</protein>
<dbReference type="RefSeq" id="WP_235957028.1">
    <property type="nucleotide sequence ID" value="NZ_BLTE01000021.1"/>
</dbReference>
<dbReference type="Pfam" id="PF00534">
    <property type="entry name" value="Glycos_transf_1"/>
    <property type="match status" value="1"/>
</dbReference>
<reference evidence="3 4" key="2">
    <citation type="submission" date="2020-05" db="EMBL/GenBank/DDBJ databases">
        <title>Draft genome sequence of Desulfovibrio sp. strainFSS-1.</title>
        <authorList>
            <person name="Shimoshige H."/>
            <person name="Kobayashi H."/>
            <person name="Maekawa T."/>
        </authorList>
    </citation>
    <scope>NUCLEOTIDE SEQUENCE [LARGE SCALE GENOMIC DNA]</scope>
    <source>
        <strain evidence="3 4">SIID29052-01</strain>
    </source>
</reference>
<dbReference type="GO" id="GO:0016757">
    <property type="term" value="F:glycosyltransferase activity"/>
    <property type="evidence" value="ECO:0007669"/>
    <property type="project" value="UniProtKB-KW"/>
</dbReference>
<dbReference type="InterPro" id="IPR028098">
    <property type="entry name" value="Glyco_trans_4-like_N"/>
</dbReference>
<evidence type="ECO:0000313" key="3">
    <source>
        <dbReference type="EMBL" id="GFK95746.1"/>
    </source>
</evidence>
<reference evidence="3 4" key="1">
    <citation type="submission" date="2020-04" db="EMBL/GenBank/DDBJ databases">
        <authorList>
            <consortium name="Desulfovibrio sp. FSS-1 genome sequencing consortium"/>
            <person name="Shimoshige H."/>
            <person name="Kobayashi H."/>
            <person name="Maekawa T."/>
        </authorList>
    </citation>
    <scope>NUCLEOTIDE SEQUENCE [LARGE SCALE GENOMIC DNA]</scope>
    <source>
        <strain evidence="3 4">SIID29052-01</strain>
    </source>
</reference>
<dbReference type="EMBL" id="BLTE01000021">
    <property type="protein sequence ID" value="GFK95746.1"/>
    <property type="molecule type" value="Genomic_DNA"/>
</dbReference>
<dbReference type="InterPro" id="IPR001296">
    <property type="entry name" value="Glyco_trans_1"/>
</dbReference>
<dbReference type="AlphaFoldDB" id="A0A6V8M1B5"/>
<gene>
    <name evidence="3" type="primary">bshA_4</name>
    <name evidence="3" type="ORF">NNJEOMEG_03614</name>
</gene>
<feature type="domain" description="Glycosyltransferase subfamily 4-like N-terminal" evidence="2">
    <location>
        <begin position="16"/>
        <end position="168"/>
    </location>
</feature>
<keyword evidence="4" id="KW-1185">Reference proteome</keyword>
<keyword evidence="3" id="KW-0808">Transferase</keyword>
<dbReference type="PANTHER" id="PTHR12526">
    <property type="entry name" value="GLYCOSYLTRANSFERASE"/>
    <property type="match status" value="1"/>
</dbReference>
<dbReference type="Proteomes" id="UP000494245">
    <property type="component" value="Unassembled WGS sequence"/>
</dbReference>
<comment type="caution">
    <text evidence="3">The sequence shown here is derived from an EMBL/GenBank/DDBJ whole genome shotgun (WGS) entry which is preliminary data.</text>
</comment>
<name>A0A6V8M1B5_9BACT</name>